<name>A0ABP9R401_9PSEU</name>
<evidence type="ECO:0000259" key="7">
    <source>
        <dbReference type="PROSITE" id="PS51000"/>
    </source>
</evidence>
<evidence type="ECO:0000256" key="5">
    <source>
        <dbReference type="ARBA" id="ARBA00023163"/>
    </source>
</evidence>
<comment type="function">
    <text evidence="6">Repressor of the lactose catabolism operon. Galactose-6-phosphate is the inducer.</text>
</comment>
<evidence type="ECO:0000256" key="6">
    <source>
        <dbReference type="ARBA" id="ARBA00024937"/>
    </source>
</evidence>
<dbReference type="Pfam" id="PF00455">
    <property type="entry name" value="DeoRC"/>
    <property type="match status" value="1"/>
</dbReference>
<organism evidence="8 9">
    <name type="scientific">Amycolatopsis dongchuanensis</name>
    <dbReference type="NCBI Taxonomy" id="1070866"/>
    <lineage>
        <taxon>Bacteria</taxon>
        <taxon>Bacillati</taxon>
        <taxon>Actinomycetota</taxon>
        <taxon>Actinomycetes</taxon>
        <taxon>Pseudonocardiales</taxon>
        <taxon>Pseudonocardiaceae</taxon>
        <taxon>Amycolatopsis</taxon>
    </lineage>
</organism>
<keyword evidence="2" id="KW-0678">Repressor</keyword>
<keyword evidence="5" id="KW-0804">Transcription</keyword>
<dbReference type="InterPro" id="IPR050313">
    <property type="entry name" value="Carb_Metab_HTH_regulators"/>
</dbReference>
<dbReference type="PROSITE" id="PS00894">
    <property type="entry name" value="HTH_DEOR_1"/>
    <property type="match status" value="1"/>
</dbReference>
<evidence type="ECO:0000256" key="2">
    <source>
        <dbReference type="ARBA" id="ARBA00022491"/>
    </source>
</evidence>
<dbReference type="SMART" id="SM01134">
    <property type="entry name" value="DeoRC"/>
    <property type="match status" value="1"/>
</dbReference>
<dbReference type="PROSITE" id="PS51000">
    <property type="entry name" value="HTH_DEOR_2"/>
    <property type="match status" value="1"/>
</dbReference>
<dbReference type="InterPro" id="IPR001034">
    <property type="entry name" value="DeoR_HTH"/>
</dbReference>
<evidence type="ECO:0000256" key="1">
    <source>
        <dbReference type="ARBA" id="ARBA00021390"/>
    </source>
</evidence>
<dbReference type="PANTHER" id="PTHR30363:SF4">
    <property type="entry name" value="GLYCEROL-3-PHOSPHATE REGULON REPRESSOR"/>
    <property type="match status" value="1"/>
</dbReference>
<dbReference type="Proteomes" id="UP001500192">
    <property type="component" value="Unassembled WGS sequence"/>
</dbReference>
<proteinExistence type="predicted"/>
<dbReference type="InterPro" id="IPR018356">
    <property type="entry name" value="Tscrpt_reg_HTH_DeoR_CS"/>
</dbReference>
<feature type="domain" description="HTH deoR-type" evidence="7">
    <location>
        <begin position="11"/>
        <end position="66"/>
    </location>
</feature>
<gene>
    <name evidence="8" type="ORF">GCM10023214_50770</name>
</gene>
<comment type="caution">
    <text evidence="8">The sequence shown here is derived from an EMBL/GenBank/DDBJ whole genome shotgun (WGS) entry which is preliminary data.</text>
</comment>
<accession>A0ABP9R401</accession>
<keyword evidence="9" id="KW-1185">Reference proteome</keyword>
<evidence type="ECO:0000313" key="8">
    <source>
        <dbReference type="EMBL" id="GAA5171110.1"/>
    </source>
</evidence>
<dbReference type="InterPro" id="IPR037171">
    <property type="entry name" value="NagB/RpiA_transferase-like"/>
</dbReference>
<dbReference type="EMBL" id="BAABIB010000091">
    <property type="protein sequence ID" value="GAA5171110.1"/>
    <property type="molecule type" value="Genomic_DNA"/>
</dbReference>
<reference evidence="9" key="1">
    <citation type="journal article" date="2019" name="Int. J. Syst. Evol. Microbiol.">
        <title>The Global Catalogue of Microorganisms (GCM) 10K type strain sequencing project: providing services to taxonomists for standard genome sequencing and annotation.</title>
        <authorList>
            <consortium name="The Broad Institute Genomics Platform"/>
            <consortium name="The Broad Institute Genome Sequencing Center for Infectious Disease"/>
            <person name="Wu L."/>
            <person name="Ma J."/>
        </authorList>
    </citation>
    <scope>NUCLEOTIDE SEQUENCE [LARGE SCALE GENOMIC DNA]</scope>
    <source>
        <strain evidence="9">JCM 18054</strain>
    </source>
</reference>
<dbReference type="GO" id="GO:0003677">
    <property type="term" value="F:DNA binding"/>
    <property type="evidence" value="ECO:0007669"/>
    <property type="project" value="UniProtKB-KW"/>
</dbReference>
<dbReference type="PANTHER" id="PTHR30363">
    <property type="entry name" value="HTH-TYPE TRANSCRIPTIONAL REGULATOR SRLR-RELATED"/>
    <property type="match status" value="1"/>
</dbReference>
<keyword evidence="4 8" id="KW-0238">DNA-binding</keyword>
<dbReference type="InterPro" id="IPR014036">
    <property type="entry name" value="DeoR-like_C"/>
</dbReference>
<dbReference type="SUPFAM" id="SSF46785">
    <property type="entry name" value="Winged helix' DNA-binding domain"/>
    <property type="match status" value="1"/>
</dbReference>
<dbReference type="InterPro" id="IPR036390">
    <property type="entry name" value="WH_DNA-bd_sf"/>
</dbReference>
<dbReference type="RefSeq" id="WP_346055102.1">
    <property type="nucleotide sequence ID" value="NZ_BAABIB010000091.1"/>
</dbReference>
<dbReference type="Pfam" id="PF08220">
    <property type="entry name" value="HTH_DeoR"/>
    <property type="match status" value="1"/>
</dbReference>
<sequence>MARTRPSDAEVEQRRQDILRHVIDSGEVRIDRLPERFGVSLMTIHRDLDDLAERRLLRKLRGKVAAYPALTMETAKRFREGLNLPCKEALGDAAVREVRAGQTVFVDDSTTLFPLVRRFAGVEQLVVITNSLEIARILGESGESGESGSVEILLLGGRYTEFDSCIGPDTIEALGRMRADVGFVSATAVAGGRLYHPDRDYASLKRAALAAANRNVLVVDSSKFGRTATYSYGDVSAYDLVITDSGTPADELTAMRELGTRVELVDLPGKSARNTGLNRESDGGSSV</sequence>
<evidence type="ECO:0000256" key="4">
    <source>
        <dbReference type="ARBA" id="ARBA00023125"/>
    </source>
</evidence>
<dbReference type="SMART" id="SM00420">
    <property type="entry name" value="HTH_DEOR"/>
    <property type="match status" value="1"/>
</dbReference>
<evidence type="ECO:0000256" key="3">
    <source>
        <dbReference type="ARBA" id="ARBA00023015"/>
    </source>
</evidence>
<dbReference type="SUPFAM" id="SSF100950">
    <property type="entry name" value="NagB/RpiA/CoA transferase-like"/>
    <property type="match status" value="1"/>
</dbReference>
<evidence type="ECO:0000313" key="9">
    <source>
        <dbReference type="Proteomes" id="UP001500192"/>
    </source>
</evidence>
<keyword evidence="3" id="KW-0805">Transcription regulation</keyword>
<protein>
    <recommendedName>
        <fullName evidence="1">Lactose phosphotransferase system repressor</fullName>
    </recommendedName>
</protein>